<name>A0A0C2VRP6_9BACL</name>
<organism evidence="4 5">
    <name type="scientific">Jeotgalibacillus alimentarius</name>
    <dbReference type="NCBI Taxonomy" id="135826"/>
    <lineage>
        <taxon>Bacteria</taxon>
        <taxon>Bacillati</taxon>
        <taxon>Bacillota</taxon>
        <taxon>Bacilli</taxon>
        <taxon>Bacillales</taxon>
        <taxon>Caryophanaceae</taxon>
        <taxon>Jeotgalibacillus</taxon>
    </lineage>
</organism>
<dbReference type="PIRSF" id="PIRSF017388">
    <property type="entry name" value="Esterase_lipase"/>
    <property type="match status" value="1"/>
</dbReference>
<dbReference type="RefSeq" id="WP_041121687.1">
    <property type="nucleotide sequence ID" value="NZ_JXRQ01000015.1"/>
</dbReference>
<evidence type="ECO:0000313" key="5">
    <source>
        <dbReference type="Proteomes" id="UP000031950"/>
    </source>
</evidence>
<evidence type="ECO:0000256" key="2">
    <source>
        <dbReference type="PIRSR" id="PIRSR017388-2"/>
    </source>
</evidence>
<evidence type="ECO:0000313" key="4">
    <source>
        <dbReference type="EMBL" id="KIL51587.1"/>
    </source>
</evidence>
<dbReference type="SUPFAM" id="SSF53474">
    <property type="entry name" value="alpha/beta-Hydrolases"/>
    <property type="match status" value="1"/>
</dbReference>
<dbReference type="EMBL" id="JXRQ01000015">
    <property type="protein sequence ID" value="KIL51587.1"/>
    <property type="molecule type" value="Genomic_DNA"/>
</dbReference>
<dbReference type="AlphaFoldDB" id="A0A0C2VRP6"/>
<comment type="caution">
    <text evidence="4">The sequence shown here is derived from an EMBL/GenBank/DDBJ whole genome shotgun (WGS) entry which is preliminary data.</text>
</comment>
<dbReference type="Pfam" id="PF12146">
    <property type="entry name" value="Hydrolase_4"/>
    <property type="match status" value="1"/>
</dbReference>
<reference evidence="4 5" key="1">
    <citation type="submission" date="2015-01" db="EMBL/GenBank/DDBJ databases">
        <title>Genome sequence of Jeotgalibacillus alimentarius.</title>
        <authorList>
            <person name="Goh K.M."/>
            <person name="Chan K.-G."/>
            <person name="Yaakop A.S."/>
            <person name="Ee R."/>
            <person name="Gan H.M."/>
            <person name="Chan C.S."/>
        </authorList>
    </citation>
    <scope>NUCLEOTIDE SEQUENCE [LARGE SCALE GENOMIC DNA]</scope>
    <source>
        <strain evidence="4 5">YKJ-13</strain>
    </source>
</reference>
<feature type="binding site" evidence="2">
    <location>
        <position position="29"/>
    </location>
    <ligand>
        <name>substrate</name>
    </ligand>
</feature>
<sequence>MKEAYPVIPGAEAFYYEGSEIGILLCHGFIGTPQSVKYIGEAFAREGYTVSAPRLTGHGTHDQDLANCLFSEWYLTLEKAYLELKERCTTIYVIGQSMGGTLTLNLASHYRDIDGVLLINPAMHIPAIASYQNLSPAEYIQEGTPDIKNPDAAEITYTKVPAHAYHQLFDGMEMVKKRLSFVHCPITCFQSTTDHVVPPENTDYILQAVQSELRSKHVLTNSYHVASMDYDNEKIISESLQFIEQLTASIHLKKVSL</sequence>
<keyword evidence="5" id="KW-1185">Reference proteome</keyword>
<evidence type="ECO:0000259" key="3">
    <source>
        <dbReference type="Pfam" id="PF12146"/>
    </source>
</evidence>
<dbReference type="GO" id="GO:0052689">
    <property type="term" value="F:carboxylic ester hydrolase activity"/>
    <property type="evidence" value="ECO:0007669"/>
    <property type="project" value="InterPro"/>
</dbReference>
<dbReference type="PANTHER" id="PTHR11614">
    <property type="entry name" value="PHOSPHOLIPASE-RELATED"/>
    <property type="match status" value="1"/>
</dbReference>
<gene>
    <name evidence="4" type="ORF">KP77_10990</name>
</gene>
<feature type="binding site" evidence="2">
    <location>
        <position position="98"/>
    </location>
    <ligand>
        <name>substrate</name>
    </ligand>
</feature>
<protein>
    <submittedName>
        <fullName evidence="4">Monoacylglycerol lipase</fullName>
    </submittedName>
</protein>
<feature type="active site" description="Nucleophile" evidence="1">
    <location>
        <position position="97"/>
    </location>
</feature>
<accession>A0A0C2VRP6</accession>
<dbReference type="STRING" id="135826.KP77_10990"/>
<feature type="domain" description="Serine aminopeptidase S33" evidence="3">
    <location>
        <begin position="23"/>
        <end position="226"/>
    </location>
</feature>
<feature type="active site" description="Charge relay system" evidence="1">
    <location>
        <position position="224"/>
    </location>
</feature>
<dbReference type="Proteomes" id="UP000031950">
    <property type="component" value="Unassembled WGS sequence"/>
</dbReference>
<feature type="active site" description="Charge relay system" evidence="1">
    <location>
        <position position="194"/>
    </location>
</feature>
<dbReference type="Gene3D" id="3.40.50.1820">
    <property type="entry name" value="alpha/beta hydrolase"/>
    <property type="match status" value="1"/>
</dbReference>
<dbReference type="SMR" id="A0A0C2VRP6"/>
<dbReference type="InterPro" id="IPR051044">
    <property type="entry name" value="MAG_DAG_Lipase"/>
</dbReference>
<proteinExistence type="predicted"/>
<dbReference type="InterPro" id="IPR022742">
    <property type="entry name" value="Hydrolase_4"/>
</dbReference>
<evidence type="ECO:0000256" key="1">
    <source>
        <dbReference type="PIRSR" id="PIRSR017388-1"/>
    </source>
</evidence>
<dbReference type="InterPro" id="IPR029058">
    <property type="entry name" value="AB_hydrolase_fold"/>
</dbReference>
<dbReference type="InterPro" id="IPR012354">
    <property type="entry name" value="Esterase_lipase"/>
</dbReference>
<dbReference type="PATRIC" id="fig|135826.4.peg.1094"/>
<dbReference type="ESTHER" id="9bacl-a0a0c2vrp6">
    <property type="family name" value="CarbLipBact_2"/>
</dbReference>
<dbReference type="OrthoDB" id="9786110at2"/>